<dbReference type="InterPro" id="IPR050807">
    <property type="entry name" value="TransReg_Diox_bact_type"/>
</dbReference>
<dbReference type="PROSITE" id="PS50943">
    <property type="entry name" value="HTH_CROC1"/>
    <property type="match status" value="1"/>
</dbReference>
<keyword evidence="1" id="KW-0238">DNA-binding</keyword>
<dbReference type="Proteomes" id="UP000031938">
    <property type="component" value="Unassembled WGS sequence"/>
</dbReference>
<evidence type="ECO:0000259" key="2">
    <source>
        <dbReference type="PROSITE" id="PS50943"/>
    </source>
</evidence>
<dbReference type="SUPFAM" id="SSF47413">
    <property type="entry name" value="lambda repressor-like DNA-binding domains"/>
    <property type="match status" value="1"/>
</dbReference>
<dbReference type="GO" id="GO:0003700">
    <property type="term" value="F:DNA-binding transcription factor activity"/>
    <property type="evidence" value="ECO:0007669"/>
    <property type="project" value="TreeGrafter"/>
</dbReference>
<dbReference type="CDD" id="cd00093">
    <property type="entry name" value="HTH_XRE"/>
    <property type="match status" value="1"/>
</dbReference>
<keyword evidence="4" id="KW-1185">Reference proteome</keyword>
<dbReference type="InterPro" id="IPR001387">
    <property type="entry name" value="Cro/C1-type_HTH"/>
</dbReference>
<dbReference type="PATRIC" id="fig|889306.3.peg.1777"/>
<dbReference type="Pfam" id="PF01381">
    <property type="entry name" value="HTH_3"/>
    <property type="match status" value="1"/>
</dbReference>
<dbReference type="CDD" id="cd02209">
    <property type="entry name" value="cupin_XRE_C"/>
    <property type="match status" value="1"/>
</dbReference>
<gene>
    <name evidence="3" type="ORF">KP78_17650</name>
</gene>
<dbReference type="EMBL" id="JXRP01000014">
    <property type="protein sequence ID" value="KIL47192.1"/>
    <property type="molecule type" value="Genomic_DNA"/>
</dbReference>
<name>A0A0C2VE32_9BACL</name>
<dbReference type="PANTHER" id="PTHR46797:SF2">
    <property type="entry name" value="TRANSCRIPTIONAL REGULATOR"/>
    <property type="match status" value="1"/>
</dbReference>
<dbReference type="AlphaFoldDB" id="A0A0C2VE32"/>
<evidence type="ECO:0000256" key="1">
    <source>
        <dbReference type="ARBA" id="ARBA00023125"/>
    </source>
</evidence>
<dbReference type="InterPro" id="IPR013096">
    <property type="entry name" value="Cupin_2"/>
</dbReference>
<dbReference type="Gene3D" id="2.60.120.10">
    <property type="entry name" value="Jelly Rolls"/>
    <property type="match status" value="1"/>
</dbReference>
<evidence type="ECO:0000313" key="3">
    <source>
        <dbReference type="EMBL" id="KIL47192.1"/>
    </source>
</evidence>
<accession>A0A0C2VE32</accession>
<evidence type="ECO:0000313" key="4">
    <source>
        <dbReference type="Proteomes" id="UP000031938"/>
    </source>
</evidence>
<dbReference type="Gene3D" id="1.10.260.40">
    <property type="entry name" value="lambda repressor-like DNA-binding domains"/>
    <property type="match status" value="1"/>
</dbReference>
<feature type="domain" description="HTH cro/C1-type" evidence="2">
    <location>
        <begin position="9"/>
        <end position="63"/>
    </location>
</feature>
<dbReference type="SMART" id="SM00530">
    <property type="entry name" value="HTH_XRE"/>
    <property type="match status" value="1"/>
</dbReference>
<dbReference type="InterPro" id="IPR014710">
    <property type="entry name" value="RmlC-like_jellyroll"/>
</dbReference>
<proteinExistence type="predicted"/>
<organism evidence="3 4">
    <name type="scientific">Jeotgalibacillus soli</name>
    <dbReference type="NCBI Taxonomy" id="889306"/>
    <lineage>
        <taxon>Bacteria</taxon>
        <taxon>Bacillati</taxon>
        <taxon>Bacillota</taxon>
        <taxon>Bacilli</taxon>
        <taxon>Bacillales</taxon>
        <taxon>Caryophanaceae</taxon>
        <taxon>Jeotgalibacillus</taxon>
    </lineage>
</organism>
<dbReference type="STRING" id="889306.KP78_17650"/>
<dbReference type="GO" id="GO:0003677">
    <property type="term" value="F:DNA binding"/>
    <property type="evidence" value="ECO:0007669"/>
    <property type="project" value="UniProtKB-KW"/>
</dbReference>
<dbReference type="SUPFAM" id="SSF51182">
    <property type="entry name" value="RmlC-like cupins"/>
    <property type="match status" value="1"/>
</dbReference>
<dbReference type="InterPro" id="IPR011051">
    <property type="entry name" value="RmlC_Cupin_sf"/>
</dbReference>
<dbReference type="Pfam" id="PF07883">
    <property type="entry name" value="Cupin_2"/>
    <property type="match status" value="1"/>
</dbReference>
<sequence>MSIDIGSKIRAIRNRKKITIAQMSEETGLSKGFISNVENNNTSPSISTLQTISSFLSVPLPYLLLEKKQQMCVVKKDERKCTTLSKGNLKIEHLSSKGGLRMMRVEFPPGASTGDAHAHEGEECHLVLQGRIIAEQGEDSVILEEGDSFSWNASVPHYVKNIGDEPAVVLIGIYTDVESDHLL</sequence>
<comment type="caution">
    <text evidence="3">The sequence shown here is derived from an EMBL/GenBank/DDBJ whole genome shotgun (WGS) entry which is preliminary data.</text>
</comment>
<protein>
    <submittedName>
        <fullName evidence="3">MerR family transcriptional regulator</fullName>
    </submittedName>
</protein>
<dbReference type="PANTHER" id="PTHR46797">
    <property type="entry name" value="HTH-TYPE TRANSCRIPTIONAL REGULATOR"/>
    <property type="match status" value="1"/>
</dbReference>
<dbReference type="InterPro" id="IPR010982">
    <property type="entry name" value="Lambda_DNA-bd_dom_sf"/>
</dbReference>
<dbReference type="GO" id="GO:0005829">
    <property type="term" value="C:cytosol"/>
    <property type="evidence" value="ECO:0007669"/>
    <property type="project" value="TreeGrafter"/>
</dbReference>
<reference evidence="3 4" key="1">
    <citation type="submission" date="2015-01" db="EMBL/GenBank/DDBJ databases">
        <title>Genome sequencing of Jeotgalibacillus soli.</title>
        <authorList>
            <person name="Goh K.M."/>
            <person name="Chan K.-G."/>
            <person name="Yaakop A.S."/>
            <person name="Ee R."/>
            <person name="Gan H.M."/>
            <person name="Chan C.S."/>
        </authorList>
    </citation>
    <scope>NUCLEOTIDE SEQUENCE [LARGE SCALE GENOMIC DNA]</scope>
    <source>
        <strain evidence="3 4">P9</strain>
    </source>
</reference>